<dbReference type="EMBL" id="JBFTWV010000024">
    <property type="protein sequence ID" value="KAL2796669.1"/>
    <property type="molecule type" value="Genomic_DNA"/>
</dbReference>
<gene>
    <name evidence="2" type="ORF">BJX66DRAFT_299057</name>
</gene>
<reference evidence="2 3" key="1">
    <citation type="submission" date="2024-07" db="EMBL/GenBank/DDBJ databases">
        <title>Section-level genome sequencing and comparative genomics of Aspergillus sections Usti and Cavernicolus.</title>
        <authorList>
            <consortium name="Lawrence Berkeley National Laboratory"/>
            <person name="Nybo J.L."/>
            <person name="Vesth T.C."/>
            <person name="Theobald S."/>
            <person name="Frisvad J.C."/>
            <person name="Larsen T.O."/>
            <person name="Kjaerboelling I."/>
            <person name="Rothschild-Mancinelli K."/>
            <person name="Lyhne E.K."/>
            <person name="Kogle M.E."/>
            <person name="Barry K."/>
            <person name="Clum A."/>
            <person name="Na H."/>
            <person name="Ledsgaard L."/>
            <person name="Lin J."/>
            <person name="Lipzen A."/>
            <person name="Kuo A."/>
            <person name="Riley R."/>
            <person name="Mondo S."/>
            <person name="Labutti K."/>
            <person name="Haridas S."/>
            <person name="Pangalinan J."/>
            <person name="Salamov A.A."/>
            <person name="Simmons B.A."/>
            <person name="Magnuson J.K."/>
            <person name="Chen J."/>
            <person name="Drula E."/>
            <person name="Henrissat B."/>
            <person name="Wiebenga A."/>
            <person name="Lubbers R.J."/>
            <person name="Gomes A.C."/>
            <person name="Makela M.R."/>
            <person name="Stajich J."/>
            <person name="Grigoriev I.V."/>
            <person name="Mortensen U.H."/>
            <person name="De Vries R.P."/>
            <person name="Baker S.E."/>
            <person name="Andersen M.R."/>
        </authorList>
    </citation>
    <scope>NUCLEOTIDE SEQUENCE [LARGE SCALE GENOMIC DNA]</scope>
    <source>
        <strain evidence="2 3">CBS 209.92</strain>
    </source>
</reference>
<sequence>MRMVAKLSQVSSDGKSLPCPFFDEQRLGTNTITQHQYNTPPFRFLALPAEIRQMIYRFALGEQNIRARHFEDYRLSKYVPDESLSFRFRKDDIAKHLQELYCFERSVKPQHSHLQAAKARIYGWDTVSLNLLLASRQVYNEAWKIPYSTNTFAFAEAHVFRLFISAGLSHVQTKRV</sequence>
<evidence type="ECO:0000313" key="2">
    <source>
        <dbReference type="EMBL" id="KAL2796669.1"/>
    </source>
</evidence>
<feature type="domain" description="DUF7730" evidence="1">
    <location>
        <begin position="44"/>
        <end position="160"/>
    </location>
</feature>
<proteinExistence type="predicted"/>
<protein>
    <recommendedName>
        <fullName evidence="1">DUF7730 domain-containing protein</fullName>
    </recommendedName>
</protein>
<dbReference type="PANTHER" id="PTHR38790:SF9">
    <property type="entry name" value="F-BOX DOMAIN-CONTAINING PROTEIN"/>
    <property type="match status" value="1"/>
</dbReference>
<accession>A0ABR4GCC8</accession>
<dbReference type="Pfam" id="PF24864">
    <property type="entry name" value="DUF7730"/>
    <property type="match status" value="1"/>
</dbReference>
<dbReference type="InterPro" id="IPR056632">
    <property type="entry name" value="DUF7730"/>
</dbReference>
<name>A0ABR4GCC8_9EURO</name>
<keyword evidence="3" id="KW-1185">Reference proteome</keyword>
<organism evidence="2 3">
    <name type="scientific">Aspergillus keveii</name>
    <dbReference type="NCBI Taxonomy" id="714993"/>
    <lineage>
        <taxon>Eukaryota</taxon>
        <taxon>Fungi</taxon>
        <taxon>Dikarya</taxon>
        <taxon>Ascomycota</taxon>
        <taxon>Pezizomycotina</taxon>
        <taxon>Eurotiomycetes</taxon>
        <taxon>Eurotiomycetidae</taxon>
        <taxon>Eurotiales</taxon>
        <taxon>Aspergillaceae</taxon>
        <taxon>Aspergillus</taxon>
        <taxon>Aspergillus subgen. Nidulantes</taxon>
    </lineage>
</organism>
<comment type="caution">
    <text evidence="2">The sequence shown here is derived from an EMBL/GenBank/DDBJ whole genome shotgun (WGS) entry which is preliminary data.</text>
</comment>
<dbReference type="Proteomes" id="UP001610563">
    <property type="component" value="Unassembled WGS sequence"/>
</dbReference>
<evidence type="ECO:0000313" key="3">
    <source>
        <dbReference type="Proteomes" id="UP001610563"/>
    </source>
</evidence>
<dbReference type="PANTHER" id="PTHR38790">
    <property type="entry name" value="2EXR DOMAIN-CONTAINING PROTEIN-RELATED"/>
    <property type="match status" value="1"/>
</dbReference>
<evidence type="ECO:0000259" key="1">
    <source>
        <dbReference type="Pfam" id="PF24864"/>
    </source>
</evidence>